<reference evidence="5 6" key="1">
    <citation type="submission" date="2014-02" db="EMBL/GenBank/DDBJ databases">
        <title>Transposable element dynamics among asymbiotic and ectomycorrhizal Amanita fungi.</title>
        <authorList>
            <consortium name="DOE Joint Genome Institute"/>
            <person name="Hess J."/>
            <person name="Skrede I."/>
            <person name="Wolfe B."/>
            <person name="LaButti K."/>
            <person name="Ohm R.A."/>
            <person name="Grigoriev I.V."/>
            <person name="Pringle A."/>
        </authorList>
    </citation>
    <scope>NUCLEOTIDE SEQUENCE [LARGE SCALE GENOMIC DNA]</scope>
    <source>
        <strain evidence="5 6">SKay4041</strain>
    </source>
</reference>
<dbReference type="InterPro" id="IPR000504">
    <property type="entry name" value="RRM_dom"/>
</dbReference>
<dbReference type="GO" id="GO:1990904">
    <property type="term" value="C:ribonucleoprotein complex"/>
    <property type="evidence" value="ECO:0007669"/>
    <property type="project" value="TreeGrafter"/>
</dbReference>
<evidence type="ECO:0000256" key="3">
    <source>
        <dbReference type="SAM" id="MobiDB-lite"/>
    </source>
</evidence>
<dbReference type="Proteomes" id="UP000242287">
    <property type="component" value="Unassembled WGS sequence"/>
</dbReference>
<dbReference type="GO" id="GO:0005634">
    <property type="term" value="C:nucleus"/>
    <property type="evidence" value="ECO:0007669"/>
    <property type="project" value="TreeGrafter"/>
</dbReference>
<proteinExistence type="predicted"/>
<dbReference type="Gene3D" id="3.30.70.330">
    <property type="match status" value="2"/>
</dbReference>
<dbReference type="SMART" id="SM00360">
    <property type="entry name" value="RRM"/>
    <property type="match status" value="2"/>
</dbReference>
<feature type="domain" description="RRM" evidence="4">
    <location>
        <begin position="21"/>
        <end position="98"/>
    </location>
</feature>
<feature type="region of interest" description="Disordered" evidence="3">
    <location>
        <begin position="1"/>
        <end position="20"/>
    </location>
</feature>
<sequence>MATSARQTPDGRTAPPRDTRTQLFVGNLPYRVRWQDLKDLFRRAGTVLRADVSLGPDNRSRGYGTVLLASAEDAGRAVDMFNGYSWQTRILEVRPDRLPPDLDASLGGGSGPTVTGFSASTASSLTSSLSMPVHGPNLSLNITKIPDDLDHGIFYSGHDLPFHCQWQDLKDLFRQAGTIIRADVALGPDGRSRGFGTVVFATEADAEHAVKMFNGYVSIQSSCMHCYGLLIHSYFQI</sequence>
<accession>A0A2A9NH86</accession>
<dbReference type="Pfam" id="PF00076">
    <property type="entry name" value="RRM_1"/>
    <property type="match status" value="2"/>
</dbReference>
<evidence type="ECO:0000313" key="6">
    <source>
        <dbReference type="Proteomes" id="UP000242287"/>
    </source>
</evidence>
<dbReference type="AlphaFoldDB" id="A0A2A9NH86"/>
<evidence type="ECO:0000259" key="4">
    <source>
        <dbReference type="PROSITE" id="PS50102"/>
    </source>
</evidence>
<dbReference type="GO" id="GO:0005737">
    <property type="term" value="C:cytoplasm"/>
    <property type="evidence" value="ECO:0007669"/>
    <property type="project" value="TreeGrafter"/>
</dbReference>
<dbReference type="OrthoDB" id="1049195at2759"/>
<dbReference type="InterPro" id="IPR012677">
    <property type="entry name" value="Nucleotide-bd_a/b_plait_sf"/>
</dbReference>
<evidence type="ECO:0000313" key="5">
    <source>
        <dbReference type="EMBL" id="PFH48694.1"/>
    </source>
</evidence>
<feature type="domain" description="RRM" evidence="4">
    <location>
        <begin position="151"/>
        <end position="215"/>
    </location>
</feature>
<organism evidence="5 6">
    <name type="scientific">Amanita thiersii Skay4041</name>
    <dbReference type="NCBI Taxonomy" id="703135"/>
    <lineage>
        <taxon>Eukaryota</taxon>
        <taxon>Fungi</taxon>
        <taxon>Dikarya</taxon>
        <taxon>Basidiomycota</taxon>
        <taxon>Agaricomycotina</taxon>
        <taxon>Agaricomycetes</taxon>
        <taxon>Agaricomycetidae</taxon>
        <taxon>Agaricales</taxon>
        <taxon>Pluteineae</taxon>
        <taxon>Amanitaceae</taxon>
        <taxon>Amanita</taxon>
    </lineage>
</organism>
<keyword evidence="6" id="KW-1185">Reference proteome</keyword>
<dbReference type="PANTHER" id="PTHR23003:SF64">
    <property type="entry name" value="RRM DOMAIN-CONTAINING PROTEIN"/>
    <property type="match status" value="1"/>
</dbReference>
<keyword evidence="1 2" id="KW-0694">RNA-binding</keyword>
<dbReference type="PANTHER" id="PTHR23003">
    <property type="entry name" value="RNA RECOGNITION MOTIF RRM DOMAIN CONTAINING PROTEIN"/>
    <property type="match status" value="1"/>
</dbReference>
<dbReference type="InterPro" id="IPR050374">
    <property type="entry name" value="RRT5_SRSF_SR"/>
</dbReference>
<protein>
    <recommendedName>
        <fullName evidence="4">RRM domain-containing protein</fullName>
    </recommendedName>
</protein>
<dbReference type="FunFam" id="3.30.70.330:FF:000145">
    <property type="entry name" value="Putative RNP domain-containing protein"/>
    <property type="match status" value="1"/>
</dbReference>
<name>A0A2A9NH86_9AGAR</name>
<dbReference type="STRING" id="703135.A0A2A9NH86"/>
<evidence type="ECO:0000256" key="2">
    <source>
        <dbReference type="PROSITE-ProRule" id="PRU00176"/>
    </source>
</evidence>
<dbReference type="SUPFAM" id="SSF54928">
    <property type="entry name" value="RNA-binding domain, RBD"/>
    <property type="match status" value="1"/>
</dbReference>
<evidence type="ECO:0000256" key="1">
    <source>
        <dbReference type="ARBA" id="ARBA00022884"/>
    </source>
</evidence>
<dbReference type="GO" id="GO:0003729">
    <property type="term" value="F:mRNA binding"/>
    <property type="evidence" value="ECO:0007669"/>
    <property type="project" value="TreeGrafter"/>
</dbReference>
<gene>
    <name evidence="5" type="ORF">AMATHDRAFT_149267</name>
</gene>
<dbReference type="InterPro" id="IPR035979">
    <property type="entry name" value="RBD_domain_sf"/>
</dbReference>
<dbReference type="PROSITE" id="PS50102">
    <property type="entry name" value="RRM"/>
    <property type="match status" value="2"/>
</dbReference>
<dbReference type="EMBL" id="KZ302053">
    <property type="protein sequence ID" value="PFH48694.1"/>
    <property type="molecule type" value="Genomic_DNA"/>
</dbReference>